<accession>A0A7J0GID5</accession>
<keyword evidence="5" id="KW-1133">Transmembrane helix</keyword>
<evidence type="ECO:0000256" key="4">
    <source>
        <dbReference type="ARBA" id="ARBA00022692"/>
    </source>
</evidence>
<evidence type="ECO:0000256" key="2">
    <source>
        <dbReference type="ARBA" id="ARBA00022676"/>
    </source>
</evidence>
<dbReference type="Pfam" id="PF03552">
    <property type="entry name" value="Cellulose_synt"/>
    <property type="match status" value="2"/>
</dbReference>
<keyword evidence="3" id="KW-0808">Transferase</keyword>
<keyword evidence="2" id="KW-0328">Glycosyltransferase</keyword>
<dbReference type="GO" id="GO:0030244">
    <property type="term" value="P:cellulose biosynthetic process"/>
    <property type="evidence" value="ECO:0007669"/>
    <property type="project" value="InterPro"/>
</dbReference>
<name>A0A7J0GID5_9ERIC</name>
<gene>
    <name evidence="8" type="ORF">Acr_21g0011760</name>
</gene>
<comment type="caution">
    <text evidence="8">The sequence shown here is derived from an EMBL/GenBank/DDBJ whole genome shotgun (WGS) entry which is preliminary data.</text>
</comment>
<evidence type="ECO:0000256" key="3">
    <source>
        <dbReference type="ARBA" id="ARBA00022679"/>
    </source>
</evidence>
<evidence type="ECO:0000313" key="9">
    <source>
        <dbReference type="Proteomes" id="UP000585474"/>
    </source>
</evidence>
<sequence length="242" mass="27132">MKREYEEFKVRVNALVAKAQKAPEVGWTMQDGTPWPGNNVRDHAGMIQITLLRSMPEIATLLTVVPFGPCMCHVITNFQLILPPHKRRVIATWTDGENLVSMSENKLEKKFGQCPLLVPSTLLQNGGALKGASAANLLKEAIHVISCGYEEKTEWGKEVLRWALGSIEIFLSRHCPLWYGYGSGLKWLERLSYINATIYPWTSIPLLAYCTLLAVCLLTGKFITLENEQPRAKPEHMLALLG</sequence>
<organism evidence="8 9">
    <name type="scientific">Actinidia rufa</name>
    <dbReference type="NCBI Taxonomy" id="165716"/>
    <lineage>
        <taxon>Eukaryota</taxon>
        <taxon>Viridiplantae</taxon>
        <taxon>Streptophyta</taxon>
        <taxon>Embryophyta</taxon>
        <taxon>Tracheophyta</taxon>
        <taxon>Spermatophyta</taxon>
        <taxon>Magnoliopsida</taxon>
        <taxon>eudicotyledons</taxon>
        <taxon>Gunneridae</taxon>
        <taxon>Pentapetalae</taxon>
        <taxon>asterids</taxon>
        <taxon>Ericales</taxon>
        <taxon>Actinidiaceae</taxon>
        <taxon>Actinidia</taxon>
    </lineage>
</organism>
<evidence type="ECO:0000256" key="7">
    <source>
        <dbReference type="ARBA" id="ARBA00023316"/>
    </source>
</evidence>
<evidence type="ECO:0000256" key="5">
    <source>
        <dbReference type="ARBA" id="ARBA00022989"/>
    </source>
</evidence>
<evidence type="ECO:0000256" key="1">
    <source>
        <dbReference type="ARBA" id="ARBA00004308"/>
    </source>
</evidence>
<dbReference type="GO" id="GO:0012505">
    <property type="term" value="C:endomembrane system"/>
    <property type="evidence" value="ECO:0007669"/>
    <property type="project" value="UniProtKB-SubCell"/>
</dbReference>
<evidence type="ECO:0000256" key="6">
    <source>
        <dbReference type="ARBA" id="ARBA00023136"/>
    </source>
</evidence>
<dbReference type="InterPro" id="IPR005150">
    <property type="entry name" value="Cellulose_synth"/>
</dbReference>
<keyword evidence="4" id="KW-0812">Transmembrane</keyword>
<dbReference type="EMBL" id="BJWL01000021">
    <property type="protein sequence ID" value="GFZ10577.1"/>
    <property type="molecule type" value="Genomic_DNA"/>
</dbReference>
<protein>
    <submittedName>
        <fullName evidence="8">Cellulose synthase 1</fullName>
    </submittedName>
</protein>
<dbReference type="GO" id="GO:0016020">
    <property type="term" value="C:membrane"/>
    <property type="evidence" value="ECO:0007669"/>
    <property type="project" value="InterPro"/>
</dbReference>
<keyword evidence="6" id="KW-0472">Membrane</keyword>
<dbReference type="GO" id="GO:0016760">
    <property type="term" value="F:cellulose synthase (UDP-forming) activity"/>
    <property type="evidence" value="ECO:0007669"/>
    <property type="project" value="InterPro"/>
</dbReference>
<comment type="subcellular location">
    <subcellularLocation>
        <location evidence="1">Endomembrane system</location>
    </subcellularLocation>
</comment>
<dbReference type="PANTHER" id="PTHR13301">
    <property type="entry name" value="X-BOX TRANSCRIPTION FACTOR-RELATED"/>
    <property type="match status" value="1"/>
</dbReference>
<dbReference type="GO" id="GO:0071555">
    <property type="term" value="P:cell wall organization"/>
    <property type="evidence" value="ECO:0007669"/>
    <property type="project" value="UniProtKB-KW"/>
</dbReference>
<dbReference type="OrthoDB" id="1738767at2759"/>
<proteinExistence type="predicted"/>
<dbReference type="AlphaFoldDB" id="A0A7J0GID5"/>
<reference evidence="8 9" key="1">
    <citation type="submission" date="2019-07" db="EMBL/GenBank/DDBJ databases">
        <title>De Novo Assembly of kiwifruit Actinidia rufa.</title>
        <authorList>
            <person name="Sugita-Konishi S."/>
            <person name="Sato K."/>
            <person name="Mori E."/>
            <person name="Abe Y."/>
            <person name="Kisaki G."/>
            <person name="Hamano K."/>
            <person name="Suezawa K."/>
            <person name="Otani M."/>
            <person name="Fukuda T."/>
            <person name="Manabe T."/>
            <person name="Gomi K."/>
            <person name="Tabuchi M."/>
            <person name="Akimitsu K."/>
            <person name="Kataoka I."/>
        </authorList>
    </citation>
    <scope>NUCLEOTIDE SEQUENCE [LARGE SCALE GENOMIC DNA]</scope>
    <source>
        <strain evidence="9">cv. Fuchu</strain>
    </source>
</reference>
<keyword evidence="9" id="KW-1185">Reference proteome</keyword>
<keyword evidence="7" id="KW-0961">Cell wall biogenesis/degradation</keyword>
<dbReference type="Proteomes" id="UP000585474">
    <property type="component" value="Unassembled WGS sequence"/>
</dbReference>
<evidence type="ECO:0000313" key="8">
    <source>
        <dbReference type="EMBL" id="GFZ10577.1"/>
    </source>
</evidence>